<dbReference type="Proteomes" id="UP001342314">
    <property type="component" value="Unassembled WGS sequence"/>
</dbReference>
<evidence type="ECO:0000313" key="2">
    <source>
        <dbReference type="EMBL" id="GJN89591.1"/>
    </source>
</evidence>
<organism evidence="2 3">
    <name type="scientific">Rhodotorula paludigena</name>
    <dbReference type="NCBI Taxonomy" id="86838"/>
    <lineage>
        <taxon>Eukaryota</taxon>
        <taxon>Fungi</taxon>
        <taxon>Dikarya</taxon>
        <taxon>Basidiomycota</taxon>
        <taxon>Pucciniomycotina</taxon>
        <taxon>Microbotryomycetes</taxon>
        <taxon>Sporidiobolales</taxon>
        <taxon>Sporidiobolaceae</taxon>
        <taxon>Rhodotorula</taxon>
    </lineage>
</organism>
<feature type="region of interest" description="Disordered" evidence="1">
    <location>
        <begin position="118"/>
        <end position="153"/>
    </location>
</feature>
<reference evidence="2 3" key="1">
    <citation type="submission" date="2021-12" db="EMBL/GenBank/DDBJ databases">
        <title>High titer production of polyol ester of fatty acids by Rhodotorula paludigena BS15 towards product separation-free biomass refinery.</title>
        <authorList>
            <person name="Mano J."/>
            <person name="Ono H."/>
            <person name="Tanaka T."/>
            <person name="Naito K."/>
            <person name="Sushida H."/>
            <person name="Ike M."/>
            <person name="Tokuyasu K."/>
            <person name="Kitaoka M."/>
        </authorList>
    </citation>
    <scope>NUCLEOTIDE SEQUENCE [LARGE SCALE GENOMIC DNA]</scope>
    <source>
        <strain evidence="2 3">BS15</strain>
    </source>
</reference>
<feature type="region of interest" description="Disordered" evidence="1">
    <location>
        <begin position="235"/>
        <end position="266"/>
    </location>
</feature>
<evidence type="ECO:0000313" key="3">
    <source>
        <dbReference type="Proteomes" id="UP001342314"/>
    </source>
</evidence>
<sequence length="572" mass="61546">MLLDALVRLLAPVFAPSLVSPDRSSPPILFLLRGARTVATEFPRSYKEAQEISRAVYRLPPVISADATDDIRLALRMFVAGSVRLVELCETTWFLAKPGDAIWVTFADEVEAADSTGRVRDYGTGDEHSAVPHGHATASKRSTPPKASAPPAASPILAAHSFPTLRAAGPSPMLNTTVPPIAQVSHGAADPKDKRKEDEVEAAVYIRSFPSGSVHPTTTEDEDELVRQGLAASLRPSTAPNAAGPSSTQVASVSTKQAAADPALSPAPELRRMFLGETDINDEDEGDPVVHIRHHKQDGDGHVVNVDYDLYEDLDPTVGELYAKAARATGWNRDSFSLIDARASLFDHDKSWKRVSRWSVEAGDDITLCRGQQTVVCVWVEPRKIRFTYQCLFSTTYGQMRADFAQRLSVSPADLYFAHPDYSQGPDKRSYPPFPPGGEGDKLHIGDDEVLDAEPEKRWNAHDRTVDVWICSETEEAARKAQEGAGTEKGARRIGCEAEQEERGGENAEVRSSAAVEQATLALYANDEVTDGGHGASILPSCVRASAGTTDAKDDPLDCSEGTGGLAGAGPA</sequence>
<evidence type="ECO:0000256" key="1">
    <source>
        <dbReference type="SAM" id="MobiDB-lite"/>
    </source>
</evidence>
<feature type="compositionally biased region" description="Polar residues" evidence="1">
    <location>
        <begin position="235"/>
        <end position="257"/>
    </location>
</feature>
<protein>
    <submittedName>
        <fullName evidence="2">Uncharacterized protein</fullName>
    </submittedName>
</protein>
<name>A0AAV5GJC0_9BASI</name>
<keyword evidence="3" id="KW-1185">Reference proteome</keyword>
<feature type="region of interest" description="Disordered" evidence="1">
    <location>
        <begin position="547"/>
        <end position="572"/>
    </location>
</feature>
<dbReference type="EMBL" id="BQKY01000005">
    <property type="protein sequence ID" value="GJN89591.1"/>
    <property type="molecule type" value="Genomic_DNA"/>
</dbReference>
<proteinExistence type="predicted"/>
<comment type="caution">
    <text evidence="2">The sequence shown here is derived from an EMBL/GenBank/DDBJ whole genome shotgun (WGS) entry which is preliminary data.</text>
</comment>
<dbReference type="AlphaFoldDB" id="A0AAV5GJC0"/>
<feature type="compositionally biased region" description="Gly residues" evidence="1">
    <location>
        <begin position="562"/>
        <end position="572"/>
    </location>
</feature>
<feature type="compositionally biased region" description="Low complexity" evidence="1">
    <location>
        <begin position="139"/>
        <end position="153"/>
    </location>
</feature>
<gene>
    <name evidence="2" type="ORF">Rhopal_002578-T1</name>
</gene>
<accession>A0AAV5GJC0</accession>
<feature type="compositionally biased region" description="Basic and acidic residues" evidence="1">
    <location>
        <begin position="118"/>
        <end position="130"/>
    </location>
</feature>